<evidence type="ECO:0000313" key="2">
    <source>
        <dbReference type="Proteomes" id="UP000821865"/>
    </source>
</evidence>
<gene>
    <name evidence="1" type="ORF">HPB49_010440</name>
</gene>
<keyword evidence="2" id="KW-1185">Reference proteome</keyword>
<dbReference type="Proteomes" id="UP000821865">
    <property type="component" value="Chromosome 7"/>
</dbReference>
<dbReference type="EMBL" id="CM023476">
    <property type="protein sequence ID" value="KAH7941152.1"/>
    <property type="molecule type" value="Genomic_DNA"/>
</dbReference>
<organism evidence="1 2">
    <name type="scientific">Dermacentor silvarum</name>
    <name type="common">Tick</name>
    <dbReference type="NCBI Taxonomy" id="543639"/>
    <lineage>
        <taxon>Eukaryota</taxon>
        <taxon>Metazoa</taxon>
        <taxon>Ecdysozoa</taxon>
        <taxon>Arthropoda</taxon>
        <taxon>Chelicerata</taxon>
        <taxon>Arachnida</taxon>
        <taxon>Acari</taxon>
        <taxon>Parasitiformes</taxon>
        <taxon>Ixodida</taxon>
        <taxon>Ixodoidea</taxon>
        <taxon>Ixodidae</taxon>
        <taxon>Rhipicephalinae</taxon>
        <taxon>Dermacentor</taxon>
    </lineage>
</organism>
<accession>A0ACB8CEP1</accession>
<reference evidence="1" key="1">
    <citation type="submission" date="2020-05" db="EMBL/GenBank/DDBJ databases">
        <title>Large-scale comparative analyses of tick genomes elucidate their genetic diversity and vector capacities.</title>
        <authorList>
            <person name="Jia N."/>
            <person name="Wang J."/>
            <person name="Shi W."/>
            <person name="Du L."/>
            <person name="Sun Y."/>
            <person name="Zhan W."/>
            <person name="Jiang J."/>
            <person name="Wang Q."/>
            <person name="Zhang B."/>
            <person name="Ji P."/>
            <person name="Sakyi L.B."/>
            <person name="Cui X."/>
            <person name="Yuan T."/>
            <person name="Jiang B."/>
            <person name="Yang W."/>
            <person name="Lam T.T.-Y."/>
            <person name="Chang Q."/>
            <person name="Ding S."/>
            <person name="Wang X."/>
            <person name="Zhu J."/>
            <person name="Ruan X."/>
            <person name="Zhao L."/>
            <person name="Wei J."/>
            <person name="Que T."/>
            <person name="Du C."/>
            <person name="Cheng J."/>
            <person name="Dai P."/>
            <person name="Han X."/>
            <person name="Huang E."/>
            <person name="Gao Y."/>
            <person name="Liu J."/>
            <person name="Shao H."/>
            <person name="Ye R."/>
            <person name="Li L."/>
            <person name="Wei W."/>
            <person name="Wang X."/>
            <person name="Wang C."/>
            <person name="Yang T."/>
            <person name="Huo Q."/>
            <person name="Li W."/>
            <person name="Guo W."/>
            <person name="Chen H."/>
            <person name="Zhou L."/>
            <person name="Ni X."/>
            <person name="Tian J."/>
            <person name="Zhou Y."/>
            <person name="Sheng Y."/>
            <person name="Liu T."/>
            <person name="Pan Y."/>
            <person name="Xia L."/>
            <person name="Li J."/>
            <person name="Zhao F."/>
            <person name="Cao W."/>
        </authorList>
    </citation>
    <scope>NUCLEOTIDE SEQUENCE</scope>
    <source>
        <strain evidence="1">Dsil-2018</strain>
    </source>
</reference>
<protein>
    <submittedName>
        <fullName evidence="1">Uncharacterized protein</fullName>
    </submittedName>
</protein>
<proteinExistence type="predicted"/>
<sequence>MDSQDDGDDLAPEGFGKDSGWITVAKRRVCKNAAARLCANSSAAHPDGQDTLPNRNRYKDAKSKILRGSKMPPLPKDEMKIVVRPRGGLSITKAGPTVVAEAIWAATGISTTEREWDTMCPNPMQNVMVISTSSHEHAVCYTAVENITVAGQQHEVNAYVAAPHATCKGVIRPIAIEAGSEEIDRKIVNRRNPLALGAKRIKDTGTVVVLFEGYKVPNYVAYGGTLIRCTLFRKQMDVCYTCGRLGHRSDGCPSPEEVVCRGCGVTNPDEQHSCDPKCKLCGEAHLTAAKECKKRFQMPYVVRRRRGERARNAEQEERSKPSPPFKDDQHFPAISGERHPRSQELDSSAPSGTRGRSQSRGRSRSRGRSISRGRSRSRGRTASRGTRIRINSESRIRPDSRTRSSSRPRGNQTGAVPGSAGATTWADIIRGRPAEVRSGASSGHATGSAHKIAQLERENANMREVIKNLTSEIAEIKHARGTRPPPASAPLETPQPMEVPIVEGEHDEARPSKKRAVVDEQDSLPGRVKSEIREMFSALSDSVRQLAEKVSQIQSEMAFQAQSHFRLHGGAQRDAGIRDLRFVYATLVRRFTLRAAAVADD</sequence>
<comment type="caution">
    <text evidence="1">The sequence shown here is derived from an EMBL/GenBank/DDBJ whole genome shotgun (WGS) entry which is preliminary data.</text>
</comment>
<evidence type="ECO:0000313" key="1">
    <source>
        <dbReference type="EMBL" id="KAH7941152.1"/>
    </source>
</evidence>
<name>A0ACB8CEP1_DERSI</name>